<dbReference type="Proteomes" id="UP000265618">
    <property type="component" value="Unassembled WGS sequence"/>
</dbReference>
<dbReference type="AlphaFoldDB" id="A0A391NLJ0"/>
<evidence type="ECO:0000313" key="1">
    <source>
        <dbReference type="EMBL" id="GCA62060.1"/>
    </source>
</evidence>
<evidence type="ECO:0000313" key="2">
    <source>
        <dbReference type="Proteomes" id="UP000265618"/>
    </source>
</evidence>
<proteinExistence type="predicted"/>
<name>A0A391NLJ0_9EUKA</name>
<dbReference type="OrthoDB" id="9986327at2759"/>
<sequence>MLWSTQRLTIQCSCVSVILFLPHTDSGYLRVLEEFCHSIVSKPLSWPHCQSLCASVYNNSLARKQGTCSDSGDILRLFASSSGMETNTALFSASVFGLYWQVANGNTLTL</sequence>
<keyword evidence="2" id="KW-1185">Reference proteome</keyword>
<protein>
    <submittedName>
        <fullName evidence="1">Uncharacterized protein</fullName>
    </submittedName>
</protein>
<gene>
    <name evidence="1" type="ORF">KIPB_000924</name>
</gene>
<organism evidence="1 2">
    <name type="scientific">Kipferlia bialata</name>
    <dbReference type="NCBI Taxonomy" id="797122"/>
    <lineage>
        <taxon>Eukaryota</taxon>
        <taxon>Metamonada</taxon>
        <taxon>Carpediemonas-like organisms</taxon>
        <taxon>Kipferlia</taxon>
    </lineage>
</organism>
<comment type="caution">
    <text evidence="1">The sequence shown here is derived from an EMBL/GenBank/DDBJ whole genome shotgun (WGS) entry which is preliminary data.</text>
</comment>
<dbReference type="EMBL" id="BDIP01000116">
    <property type="protein sequence ID" value="GCA62060.1"/>
    <property type="molecule type" value="Genomic_DNA"/>
</dbReference>
<reference evidence="1 2" key="1">
    <citation type="journal article" date="2018" name="PLoS ONE">
        <title>The draft genome of Kipferlia bialata reveals reductive genome evolution in fornicate parasites.</title>
        <authorList>
            <person name="Tanifuji G."/>
            <person name="Takabayashi S."/>
            <person name="Kume K."/>
            <person name="Takagi M."/>
            <person name="Nakayama T."/>
            <person name="Kamikawa R."/>
            <person name="Inagaki Y."/>
            <person name="Hashimoto T."/>
        </authorList>
    </citation>
    <scope>NUCLEOTIDE SEQUENCE [LARGE SCALE GENOMIC DNA]</scope>
    <source>
        <strain evidence="1">NY0173</strain>
    </source>
</reference>
<accession>A0A391NLJ0</accession>